<keyword evidence="1" id="KW-0812">Transmembrane</keyword>
<gene>
    <name evidence="2" type="ORF">LPB301_10440</name>
</gene>
<keyword evidence="3" id="KW-1185">Reference proteome</keyword>
<sequence length="233" mass="27085">MFIFTKINFLNILKYFYLLLVSILILSCDPKQEKENREDRPKPLLSIVHEYSSVKKVKPNFKQDIEGWKELRTIENFLGRFKKGSSYEILSNAEELKSLAKNLKDSIKPTLFNKKPSFDARVNIFYNETLRLADMTSIPAIKAEEVNKQTEKTLDAFSAINAKINTILSKKRFEEAIDVDVTFIGLDSTKMDSVSRRSVDENIRNRFEENGLKNDVKKKSLPKLDKNLKKKRQ</sequence>
<name>A0A1B8TU62_9FLAO</name>
<dbReference type="AlphaFoldDB" id="A0A1B8TU62"/>
<keyword evidence="1" id="KW-0472">Membrane</keyword>
<protein>
    <recommendedName>
        <fullName evidence="4">Lipoprotein</fullName>
    </recommendedName>
</protein>
<accession>A0A1B8TU62</accession>
<evidence type="ECO:0000313" key="3">
    <source>
        <dbReference type="Proteomes" id="UP000092612"/>
    </source>
</evidence>
<organism evidence="2 3">
    <name type="scientific">Polaribacter reichenbachii</name>
    <dbReference type="NCBI Taxonomy" id="996801"/>
    <lineage>
        <taxon>Bacteria</taxon>
        <taxon>Pseudomonadati</taxon>
        <taxon>Bacteroidota</taxon>
        <taxon>Flavobacteriia</taxon>
        <taxon>Flavobacteriales</taxon>
        <taxon>Flavobacteriaceae</taxon>
    </lineage>
</organism>
<dbReference type="EMBL" id="LSFL01000035">
    <property type="protein sequence ID" value="OBY63241.1"/>
    <property type="molecule type" value="Genomic_DNA"/>
</dbReference>
<evidence type="ECO:0000256" key="1">
    <source>
        <dbReference type="SAM" id="Phobius"/>
    </source>
</evidence>
<proteinExistence type="predicted"/>
<dbReference type="Proteomes" id="UP000092612">
    <property type="component" value="Unassembled WGS sequence"/>
</dbReference>
<comment type="caution">
    <text evidence="2">The sequence shown here is derived from an EMBL/GenBank/DDBJ whole genome shotgun (WGS) entry which is preliminary data.</text>
</comment>
<dbReference type="KEGG" id="prn:BW723_05270"/>
<evidence type="ECO:0008006" key="4">
    <source>
        <dbReference type="Google" id="ProtNLM"/>
    </source>
</evidence>
<feature type="transmembrane region" description="Helical" evidence="1">
    <location>
        <begin position="12"/>
        <end position="28"/>
    </location>
</feature>
<dbReference type="STRING" id="996801.BW723_05270"/>
<reference evidence="3" key="1">
    <citation type="submission" date="2016-02" db="EMBL/GenBank/DDBJ databases">
        <title>Paenibacillus sp. LPB0068, isolated from Crassostrea gigas.</title>
        <authorList>
            <person name="Shin S.-K."/>
            <person name="Yi H."/>
        </authorList>
    </citation>
    <scope>NUCLEOTIDE SEQUENCE [LARGE SCALE GENOMIC DNA]</scope>
    <source>
        <strain evidence="3">KCTC 23969</strain>
    </source>
</reference>
<dbReference type="PROSITE" id="PS51257">
    <property type="entry name" value="PROKAR_LIPOPROTEIN"/>
    <property type="match status" value="1"/>
</dbReference>
<keyword evidence="1" id="KW-1133">Transmembrane helix</keyword>
<evidence type="ECO:0000313" key="2">
    <source>
        <dbReference type="EMBL" id="OBY63241.1"/>
    </source>
</evidence>